<dbReference type="PANTHER" id="PTHR42643:SF39">
    <property type="entry name" value="IONOTROPIC RECEPTOR 56A-RELATED"/>
    <property type="match status" value="1"/>
</dbReference>
<protein>
    <submittedName>
        <fullName evidence="9">Uncharacterized protein</fullName>
    </submittedName>
</protein>
<keyword evidence="7" id="KW-0325">Glycoprotein</keyword>
<comment type="caution">
    <text evidence="9">The sequence shown here is derived from an EMBL/GenBank/DDBJ whole genome shotgun (WGS) entry which is preliminary data.</text>
</comment>
<feature type="transmembrane region" description="Helical" evidence="8">
    <location>
        <begin position="101"/>
        <end position="119"/>
    </location>
</feature>
<feature type="transmembrane region" description="Helical" evidence="8">
    <location>
        <begin position="220"/>
        <end position="238"/>
    </location>
</feature>
<dbReference type="InterPro" id="IPR052192">
    <property type="entry name" value="Insect_Ionotropic_Sensory_Rcpt"/>
</dbReference>
<keyword evidence="5 8" id="KW-0472">Membrane</keyword>
<dbReference type="Proteomes" id="UP001487740">
    <property type="component" value="Unassembled WGS sequence"/>
</dbReference>
<accession>A0AAW0TN58</accession>
<evidence type="ECO:0000256" key="1">
    <source>
        <dbReference type="ARBA" id="ARBA00004651"/>
    </source>
</evidence>
<sequence length="252" mass="28909">MFQSWKYGGAHFEAETTTGYGNFTHQLISQMDMVDRARQVLGRLRTREAFMWPVNFPILPHMVKEYDFSFFLERSTLAFTMAKPSIKPSWQSLYYPLQIDVWIYILVTTLIVLIVLIVMNRSSKDDGTSAWLVMKQVLGTLLDEAIPGELPLKDSTRVALTAWLIFSFIGGLIDKWKDMVMDVVRREGRQRRRLLGNVDDEDSANVKIKPLSMVHMQGPFLLYVLCAIVSTAAFLGEVTQGPFLRKKRYGSE</sequence>
<comment type="subcellular location">
    <subcellularLocation>
        <location evidence="1">Cell membrane</location>
        <topology evidence="1">Multi-pass membrane protein</topology>
    </subcellularLocation>
</comment>
<evidence type="ECO:0000256" key="2">
    <source>
        <dbReference type="ARBA" id="ARBA00022475"/>
    </source>
</evidence>
<evidence type="ECO:0000313" key="9">
    <source>
        <dbReference type="EMBL" id="KAK8387797.1"/>
    </source>
</evidence>
<dbReference type="GO" id="GO:0005886">
    <property type="term" value="C:plasma membrane"/>
    <property type="evidence" value="ECO:0007669"/>
    <property type="project" value="UniProtKB-SubCell"/>
</dbReference>
<keyword evidence="4 8" id="KW-1133">Transmembrane helix</keyword>
<reference evidence="9 10" key="1">
    <citation type="submission" date="2023-03" db="EMBL/GenBank/DDBJ databases">
        <title>High-quality genome of Scylla paramamosain provides insights in environmental adaptation.</title>
        <authorList>
            <person name="Zhang L."/>
        </authorList>
    </citation>
    <scope>NUCLEOTIDE SEQUENCE [LARGE SCALE GENOMIC DNA]</scope>
    <source>
        <strain evidence="9">LZ_2023a</strain>
        <tissue evidence="9">Muscle</tissue>
    </source>
</reference>
<dbReference type="Gene3D" id="1.10.287.70">
    <property type="match status" value="1"/>
</dbReference>
<organism evidence="9 10">
    <name type="scientific">Scylla paramamosain</name>
    <name type="common">Mud crab</name>
    <dbReference type="NCBI Taxonomy" id="85552"/>
    <lineage>
        <taxon>Eukaryota</taxon>
        <taxon>Metazoa</taxon>
        <taxon>Ecdysozoa</taxon>
        <taxon>Arthropoda</taxon>
        <taxon>Crustacea</taxon>
        <taxon>Multicrustacea</taxon>
        <taxon>Malacostraca</taxon>
        <taxon>Eumalacostraca</taxon>
        <taxon>Eucarida</taxon>
        <taxon>Decapoda</taxon>
        <taxon>Pleocyemata</taxon>
        <taxon>Brachyura</taxon>
        <taxon>Eubrachyura</taxon>
        <taxon>Portunoidea</taxon>
        <taxon>Portunidae</taxon>
        <taxon>Portuninae</taxon>
        <taxon>Scylla</taxon>
    </lineage>
</organism>
<evidence type="ECO:0000313" key="10">
    <source>
        <dbReference type="Proteomes" id="UP001487740"/>
    </source>
</evidence>
<keyword evidence="6" id="KW-0675">Receptor</keyword>
<keyword evidence="3 8" id="KW-0812">Transmembrane</keyword>
<evidence type="ECO:0000256" key="6">
    <source>
        <dbReference type="ARBA" id="ARBA00023170"/>
    </source>
</evidence>
<evidence type="ECO:0000256" key="4">
    <source>
        <dbReference type="ARBA" id="ARBA00022989"/>
    </source>
</evidence>
<proteinExistence type="predicted"/>
<dbReference type="EMBL" id="JARAKH010000029">
    <property type="protein sequence ID" value="KAK8387797.1"/>
    <property type="molecule type" value="Genomic_DNA"/>
</dbReference>
<feature type="transmembrane region" description="Helical" evidence="8">
    <location>
        <begin position="156"/>
        <end position="173"/>
    </location>
</feature>
<name>A0AAW0TN58_SCYPA</name>
<gene>
    <name evidence="9" type="ORF">O3P69_020011</name>
</gene>
<dbReference type="AlphaFoldDB" id="A0AAW0TN58"/>
<evidence type="ECO:0000256" key="5">
    <source>
        <dbReference type="ARBA" id="ARBA00023136"/>
    </source>
</evidence>
<dbReference type="PANTHER" id="PTHR42643">
    <property type="entry name" value="IONOTROPIC RECEPTOR 20A-RELATED"/>
    <property type="match status" value="1"/>
</dbReference>
<keyword evidence="2" id="KW-1003">Cell membrane</keyword>
<evidence type="ECO:0000256" key="3">
    <source>
        <dbReference type="ARBA" id="ARBA00022692"/>
    </source>
</evidence>
<keyword evidence="10" id="KW-1185">Reference proteome</keyword>
<evidence type="ECO:0000256" key="8">
    <source>
        <dbReference type="SAM" id="Phobius"/>
    </source>
</evidence>
<evidence type="ECO:0000256" key="7">
    <source>
        <dbReference type="ARBA" id="ARBA00023180"/>
    </source>
</evidence>